<gene>
    <name evidence="1" type="primary">phnH</name>
    <name evidence="1" type="ORF">J34TS1_60490</name>
</gene>
<dbReference type="GO" id="GO:0019634">
    <property type="term" value="P:organic phosphonate metabolic process"/>
    <property type="evidence" value="ECO:0007669"/>
    <property type="project" value="InterPro"/>
</dbReference>
<name>A0A919YIU6_9BACL</name>
<organism evidence="1 2">
    <name type="scientific">Paenibacillus azoreducens</name>
    <dbReference type="NCBI Taxonomy" id="116718"/>
    <lineage>
        <taxon>Bacteria</taxon>
        <taxon>Bacillati</taxon>
        <taxon>Bacillota</taxon>
        <taxon>Bacilli</taxon>
        <taxon>Bacillales</taxon>
        <taxon>Paenibacillaceae</taxon>
        <taxon>Paenibacillus</taxon>
    </lineage>
</organism>
<evidence type="ECO:0000313" key="2">
    <source>
        <dbReference type="Proteomes" id="UP000682811"/>
    </source>
</evidence>
<dbReference type="Gene3D" id="3.40.50.11310">
    <property type="entry name" value="Bacterial phosphonate metabolism protein PhnH"/>
    <property type="match status" value="1"/>
</dbReference>
<dbReference type="GO" id="GO:0016829">
    <property type="term" value="F:lyase activity"/>
    <property type="evidence" value="ECO:0007669"/>
    <property type="project" value="UniProtKB-KW"/>
</dbReference>
<dbReference type="InterPro" id="IPR008772">
    <property type="entry name" value="Phosphonate_metab_PhnH"/>
</dbReference>
<dbReference type="Pfam" id="PF05845">
    <property type="entry name" value="PhnH"/>
    <property type="match status" value="1"/>
</dbReference>
<dbReference type="AlphaFoldDB" id="A0A919YIU6"/>
<protein>
    <submittedName>
        <fullName evidence="1">Carbon-phosphorus lyase subunit PhnH</fullName>
    </submittedName>
</protein>
<comment type="caution">
    <text evidence="1">The sequence shown here is derived from an EMBL/GenBank/DDBJ whole genome shotgun (WGS) entry which is preliminary data.</text>
</comment>
<evidence type="ECO:0000313" key="1">
    <source>
        <dbReference type="EMBL" id="GIO51284.1"/>
    </source>
</evidence>
<proteinExistence type="predicted"/>
<dbReference type="Proteomes" id="UP000682811">
    <property type="component" value="Unassembled WGS sequence"/>
</dbReference>
<dbReference type="NCBIfam" id="TIGR03292">
    <property type="entry name" value="PhnH_redo"/>
    <property type="match status" value="1"/>
</dbReference>
<dbReference type="EMBL" id="BORT01000048">
    <property type="protein sequence ID" value="GIO51284.1"/>
    <property type="molecule type" value="Genomic_DNA"/>
</dbReference>
<dbReference type="RefSeq" id="WP_212981295.1">
    <property type="nucleotide sequence ID" value="NZ_AP025343.1"/>
</dbReference>
<dbReference type="SUPFAM" id="SSF159709">
    <property type="entry name" value="PhnH-like"/>
    <property type="match status" value="1"/>
</dbReference>
<keyword evidence="2" id="KW-1185">Reference proteome</keyword>
<dbReference type="InterPro" id="IPR038058">
    <property type="entry name" value="PhnH-like_sp"/>
</dbReference>
<dbReference type="PIRSF" id="PIRSF020680">
    <property type="entry name" value="PhnH"/>
    <property type="match status" value="1"/>
</dbReference>
<sequence>MSFHAIHDIQRAYRKVVDSMARPGRVSDLSEEASRADAGFGSYPSTWVLAVMMLDTEVTFKIYSRRENELSRLFNQLTFASRAETEKADYIFVLHDAEEGAAEAALRKAKTGSLADPHDSASIIIESGDLSDGSEWRLTGPGIREESLVRLPLEGGLLLARAERNAEYPMGLDMIVVDRKHRLICLPRTTQISRREVQLAWDM</sequence>
<reference evidence="1 2" key="1">
    <citation type="submission" date="2021-03" db="EMBL/GenBank/DDBJ databases">
        <title>Antimicrobial resistance genes in bacteria isolated from Japanese honey, and their potential for conferring macrolide and lincosamide resistance in the American foulbrood pathogen Paenibacillus larvae.</title>
        <authorList>
            <person name="Okamoto M."/>
            <person name="Kumagai M."/>
            <person name="Kanamori H."/>
            <person name="Takamatsu D."/>
        </authorList>
    </citation>
    <scope>NUCLEOTIDE SEQUENCE [LARGE SCALE GENOMIC DNA]</scope>
    <source>
        <strain evidence="1 2">J34TS1</strain>
    </source>
</reference>
<accession>A0A919YIU6</accession>
<keyword evidence="1" id="KW-0456">Lyase</keyword>